<dbReference type="AlphaFoldDB" id="A0A4R0P8E3"/>
<protein>
    <submittedName>
        <fullName evidence="1">Sulfur carrier protein ThiS</fullName>
    </submittedName>
</protein>
<dbReference type="InterPro" id="IPR003749">
    <property type="entry name" value="ThiS/MoaD-like"/>
</dbReference>
<evidence type="ECO:0000313" key="2">
    <source>
        <dbReference type="Proteomes" id="UP000291301"/>
    </source>
</evidence>
<dbReference type="InterPro" id="IPR012675">
    <property type="entry name" value="Beta-grasp_dom_sf"/>
</dbReference>
<dbReference type="Gene3D" id="3.10.20.30">
    <property type="match status" value="1"/>
</dbReference>
<dbReference type="InterPro" id="IPR010035">
    <property type="entry name" value="Thi_S"/>
</dbReference>
<dbReference type="EMBL" id="SJST01000005">
    <property type="protein sequence ID" value="TCD13334.1"/>
    <property type="molecule type" value="Genomic_DNA"/>
</dbReference>
<dbReference type="RefSeq" id="WP_131569474.1">
    <property type="nucleotide sequence ID" value="NZ_JAINFK010000006.1"/>
</dbReference>
<dbReference type="OrthoDB" id="197113at2"/>
<dbReference type="SUPFAM" id="SSF54285">
    <property type="entry name" value="MoaD/ThiS"/>
    <property type="match status" value="1"/>
</dbReference>
<organism evidence="1 2">
    <name type="scientific">Oricola cellulosilytica</name>
    <dbReference type="NCBI Taxonomy" id="1429082"/>
    <lineage>
        <taxon>Bacteria</taxon>
        <taxon>Pseudomonadati</taxon>
        <taxon>Pseudomonadota</taxon>
        <taxon>Alphaproteobacteria</taxon>
        <taxon>Hyphomicrobiales</taxon>
        <taxon>Ahrensiaceae</taxon>
        <taxon>Oricola</taxon>
    </lineage>
</organism>
<keyword evidence="2" id="KW-1185">Reference proteome</keyword>
<reference evidence="1 2" key="1">
    <citation type="journal article" date="2015" name="Antonie Van Leeuwenhoek">
        <title>Oricola cellulosilytica gen. nov., sp. nov., a cellulose-degrading bacterium of the family Phyllobacteriaceae isolated from surface seashore water, and emended descriptions of Mesorhizobium loti and Phyllobacterium myrsinacearum.</title>
        <authorList>
            <person name="Hameed A."/>
            <person name="Shahina M."/>
            <person name="Lai W.A."/>
            <person name="Lin S.Y."/>
            <person name="Young L.S."/>
            <person name="Liu Y.C."/>
            <person name="Hsu Y.H."/>
            <person name="Young C.C."/>
        </authorList>
    </citation>
    <scope>NUCLEOTIDE SEQUENCE [LARGE SCALE GENOMIC DNA]</scope>
    <source>
        <strain evidence="1 2">KCTC 52183</strain>
    </source>
</reference>
<dbReference type="Proteomes" id="UP000291301">
    <property type="component" value="Unassembled WGS sequence"/>
</dbReference>
<dbReference type="CDD" id="cd00565">
    <property type="entry name" value="Ubl_ThiS"/>
    <property type="match status" value="1"/>
</dbReference>
<comment type="caution">
    <text evidence="1">The sequence shown here is derived from an EMBL/GenBank/DDBJ whole genome shotgun (WGS) entry which is preliminary data.</text>
</comment>
<gene>
    <name evidence="1" type="primary">thiS</name>
    <name evidence="1" type="ORF">E0D97_12625</name>
</gene>
<sequence>MRIEVNGKPQDIQARTLAEALAELGLTDAVLATAVNGCFVSSTERDEIPLQYGDRVEIVMPMQGG</sequence>
<accession>A0A4R0P8E3</accession>
<dbReference type="InterPro" id="IPR016155">
    <property type="entry name" value="Mopterin_synth/thiamin_S_b"/>
</dbReference>
<dbReference type="PANTHER" id="PTHR34472:SF1">
    <property type="entry name" value="SULFUR CARRIER PROTEIN THIS"/>
    <property type="match status" value="1"/>
</dbReference>
<proteinExistence type="predicted"/>
<dbReference type="Pfam" id="PF02597">
    <property type="entry name" value="ThiS"/>
    <property type="match status" value="1"/>
</dbReference>
<dbReference type="PANTHER" id="PTHR34472">
    <property type="entry name" value="SULFUR CARRIER PROTEIN THIS"/>
    <property type="match status" value="1"/>
</dbReference>
<evidence type="ECO:0000313" key="1">
    <source>
        <dbReference type="EMBL" id="TCD13334.1"/>
    </source>
</evidence>
<dbReference type="NCBIfam" id="TIGR01683">
    <property type="entry name" value="thiS"/>
    <property type="match status" value="1"/>
</dbReference>
<name>A0A4R0P8E3_9HYPH</name>